<dbReference type="EMBL" id="CAXKWB010050583">
    <property type="protein sequence ID" value="CAL4170051.1"/>
    <property type="molecule type" value="Genomic_DNA"/>
</dbReference>
<evidence type="ECO:0000313" key="1">
    <source>
        <dbReference type="EMBL" id="CAL4170051.1"/>
    </source>
</evidence>
<protein>
    <recommendedName>
        <fullName evidence="3">Galectin</fullName>
    </recommendedName>
</protein>
<sequence length="305" mass="36078">GDAVSKLVTSLQESFLELTGRRNSWYDRYASLADKAKENNAKVQELQAISQKVMPIIWKNWLGSTMWKMSVYEQAGWLHRIPVNTSVRPHPLYVLDTDLFGPDQFTIEITMAMKKKANIGLRLMWVHEDYSWDNDDILYSAHFRWVYPNRQWGKEKQVVFNTKKDGTWGDSQAVFDQWPDFKIGQKFKMQITTFQRQTVSGEKCFRMRLFMGHERFHLVPSPPPFEYVFCLPVRFRLITGHERFHLIPLTPPFEYVFCLPATDPLFRSNPRHLKLVLNEDIMYDLTDAYDIYEVMYMPAVLHFSN</sequence>
<organism evidence="1 2">
    <name type="scientific">Meganyctiphanes norvegica</name>
    <name type="common">Northern krill</name>
    <name type="synonym">Thysanopoda norvegica</name>
    <dbReference type="NCBI Taxonomy" id="48144"/>
    <lineage>
        <taxon>Eukaryota</taxon>
        <taxon>Metazoa</taxon>
        <taxon>Ecdysozoa</taxon>
        <taxon>Arthropoda</taxon>
        <taxon>Crustacea</taxon>
        <taxon>Multicrustacea</taxon>
        <taxon>Malacostraca</taxon>
        <taxon>Eumalacostraca</taxon>
        <taxon>Eucarida</taxon>
        <taxon>Euphausiacea</taxon>
        <taxon>Euphausiidae</taxon>
        <taxon>Meganyctiphanes</taxon>
    </lineage>
</organism>
<evidence type="ECO:0008006" key="3">
    <source>
        <dbReference type="Google" id="ProtNLM"/>
    </source>
</evidence>
<feature type="non-terminal residue" evidence="1">
    <location>
        <position position="1"/>
    </location>
</feature>
<gene>
    <name evidence="1" type="ORF">MNOR_LOCUS33947</name>
</gene>
<proteinExistence type="predicted"/>
<reference evidence="1 2" key="1">
    <citation type="submission" date="2024-05" db="EMBL/GenBank/DDBJ databases">
        <authorList>
            <person name="Wallberg A."/>
        </authorList>
    </citation>
    <scope>NUCLEOTIDE SEQUENCE [LARGE SCALE GENOMIC DNA]</scope>
</reference>
<dbReference type="Proteomes" id="UP001497623">
    <property type="component" value="Unassembled WGS sequence"/>
</dbReference>
<comment type="caution">
    <text evidence="1">The sequence shown here is derived from an EMBL/GenBank/DDBJ whole genome shotgun (WGS) entry which is preliminary data.</text>
</comment>
<accession>A0AAV2S7B5</accession>
<keyword evidence="2" id="KW-1185">Reference proteome</keyword>
<dbReference type="AlphaFoldDB" id="A0AAV2S7B5"/>
<dbReference type="Gene3D" id="2.60.120.200">
    <property type="match status" value="1"/>
</dbReference>
<evidence type="ECO:0000313" key="2">
    <source>
        <dbReference type="Proteomes" id="UP001497623"/>
    </source>
</evidence>
<name>A0AAV2S7B5_MEGNR</name>